<evidence type="ECO:0000256" key="14">
    <source>
        <dbReference type="SAM" id="Phobius"/>
    </source>
</evidence>
<dbReference type="GO" id="GO:0071555">
    <property type="term" value="P:cell wall organization"/>
    <property type="evidence" value="ECO:0007669"/>
    <property type="project" value="UniProtKB-KW"/>
</dbReference>
<sequence>MKIELDSEGYQPPRCGLILLQCAVALLFVVFCARFWFLQIHRGADYARMAQENRLRYERVFASRGEMYDRDGVLLAENRTAFGLSLTREDCPDIPAALAQVSAWTGVPLERITARYEQDRSKGRSFDPILLLTDIPFEQVAAIEAELFRWPGLQVVTHSKRHYTQGEAFAHILGYVAEASESELAADPDLALGDTVGRQGLESVLEPILRGRKGLYRLEVDVLGRPLSRTLVEAPHSGHNVTLALDARLQHAVMDAMGDYSGCVVVMDPDTGKLLALVTKPSYDNNLFIGGLSQKDWDALRNDPRFPLQNRAIQSIYPPGSVWKLMMAGMLLEHGIEPSEKVFCPGTYTLGNHTFRCWRRWGHGQVDMAQSLIWSCDVYYYTMGEKLGIDNIEAFAKACGYGRTTGIDLPHENSGLVPSRAWKLRRFNEPWQGGETVNVSIGQGHTLVTPLQTAVFLASLINGGDLLKPQLLDDAPREIKGKSPISAAHRELILDYMVRTVEAEGATAKILKRPDMRIGGKTGTAQVVKVQMQGERRLKAAEMEFLQRDHAWIGSWGEKNGRRIVVVTMLEHGGGGASAAGPVTKAVYDILFPRDETSEQK</sequence>
<dbReference type="PANTHER" id="PTHR30627">
    <property type="entry name" value="PEPTIDOGLYCAN D,D-TRANSPEPTIDASE"/>
    <property type="match status" value="1"/>
</dbReference>
<keyword evidence="6" id="KW-0645">Protease</keyword>
<dbReference type="InterPro" id="IPR050515">
    <property type="entry name" value="Beta-lactam/transpept"/>
</dbReference>
<dbReference type="EMBL" id="DXAN01000013">
    <property type="protein sequence ID" value="HJA08420.1"/>
    <property type="molecule type" value="Genomic_DNA"/>
</dbReference>
<keyword evidence="11 14" id="KW-1133">Transmembrane helix</keyword>
<evidence type="ECO:0000259" key="15">
    <source>
        <dbReference type="Pfam" id="PF00905"/>
    </source>
</evidence>
<dbReference type="GO" id="GO:0008658">
    <property type="term" value="F:penicillin binding"/>
    <property type="evidence" value="ECO:0007669"/>
    <property type="project" value="InterPro"/>
</dbReference>
<dbReference type="Pfam" id="PF03717">
    <property type="entry name" value="PBP_dimer"/>
    <property type="match status" value="1"/>
</dbReference>
<dbReference type="Proteomes" id="UP000824225">
    <property type="component" value="Unassembled WGS sequence"/>
</dbReference>
<reference evidence="17" key="1">
    <citation type="journal article" date="2021" name="PeerJ">
        <title>Extensive microbial diversity within the chicken gut microbiome revealed by metagenomics and culture.</title>
        <authorList>
            <person name="Gilroy R."/>
            <person name="Ravi A."/>
            <person name="Getino M."/>
            <person name="Pursley I."/>
            <person name="Horton D.L."/>
            <person name="Alikhan N.F."/>
            <person name="Baker D."/>
            <person name="Gharbi K."/>
            <person name="Hall N."/>
            <person name="Watson M."/>
            <person name="Adriaenssens E.M."/>
            <person name="Foster-Nyarko E."/>
            <person name="Jarju S."/>
            <person name="Secka A."/>
            <person name="Antonio M."/>
            <person name="Oren A."/>
            <person name="Chaudhuri R.R."/>
            <person name="La Ragione R."/>
            <person name="Hildebrand F."/>
            <person name="Pallen M.J."/>
        </authorList>
    </citation>
    <scope>NUCLEOTIDE SEQUENCE</scope>
    <source>
        <strain evidence="17">CHK186-16707</strain>
    </source>
</reference>
<dbReference type="InterPro" id="IPR036138">
    <property type="entry name" value="PBP_dimer_sf"/>
</dbReference>
<evidence type="ECO:0000313" key="18">
    <source>
        <dbReference type="Proteomes" id="UP000824225"/>
    </source>
</evidence>
<dbReference type="GO" id="GO:0071972">
    <property type="term" value="F:peptidoglycan L,D-transpeptidase activity"/>
    <property type="evidence" value="ECO:0007669"/>
    <property type="project" value="TreeGrafter"/>
</dbReference>
<name>A0A9D2HEP7_9BACT</name>
<accession>A0A9D2HEP7</accession>
<evidence type="ECO:0000256" key="12">
    <source>
        <dbReference type="ARBA" id="ARBA00023136"/>
    </source>
</evidence>
<evidence type="ECO:0000256" key="5">
    <source>
        <dbReference type="ARBA" id="ARBA00022645"/>
    </source>
</evidence>
<dbReference type="InterPro" id="IPR001460">
    <property type="entry name" value="PCN-bd_Tpept"/>
</dbReference>
<keyword evidence="12 14" id="KW-0472">Membrane</keyword>
<dbReference type="InterPro" id="IPR005311">
    <property type="entry name" value="PBP_dimer"/>
</dbReference>
<dbReference type="SUPFAM" id="SSF56519">
    <property type="entry name" value="Penicillin binding protein dimerisation domain"/>
    <property type="match status" value="1"/>
</dbReference>
<dbReference type="GO" id="GO:0005886">
    <property type="term" value="C:plasma membrane"/>
    <property type="evidence" value="ECO:0007669"/>
    <property type="project" value="UniProtKB-SubCell"/>
</dbReference>
<feature type="domain" description="Penicillin-binding protein transpeptidase" evidence="15">
    <location>
        <begin position="262"/>
        <end position="588"/>
    </location>
</feature>
<keyword evidence="5 17" id="KW-0121">Carboxypeptidase</keyword>
<keyword evidence="7 14" id="KW-0812">Transmembrane</keyword>
<dbReference type="AlphaFoldDB" id="A0A9D2HEP7"/>
<comment type="subcellular location">
    <subcellularLocation>
        <location evidence="2">Cell membrane</location>
    </subcellularLocation>
    <subcellularLocation>
        <location evidence="1">Membrane</location>
        <topology evidence="1">Single-pass membrane protein</topology>
    </subcellularLocation>
</comment>
<proteinExistence type="predicted"/>
<dbReference type="EC" id="3.4.16.4" evidence="17"/>
<keyword evidence="3" id="KW-1003">Cell membrane</keyword>
<dbReference type="PANTHER" id="PTHR30627:SF2">
    <property type="entry name" value="PEPTIDOGLYCAN D,D-TRANSPEPTIDASE MRDA"/>
    <property type="match status" value="1"/>
</dbReference>
<evidence type="ECO:0000256" key="2">
    <source>
        <dbReference type="ARBA" id="ARBA00004236"/>
    </source>
</evidence>
<dbReference type="NCBIfam" id="TIGR03423">
    <property type="entry name" value="pbp2_mrdA"/>
    <property type="match status" value="1"/>
</dbReference>
<dbReference type="Pfam" id="PF00905">
    <property type="entry name" value="Transpeptidase"/>
    <property type="match status" value="1"/>
</dbReference>
<evidence type="ECO:0000256" key="10">
    <source>
        <dbReference type="ARBA" id="ARBA00022984"/>
    </source>
</evidence>
<dbReference type="GO" id="GO:0009252">
    <property type="term" value="P:peptidoglycan biosynthetic process"/>
    <property type="evidence" value="ECO:0007669"/>
    <property type="project" value="UniProtKB-KW"/>
</dbReference>
<keyword evidence="9" id="KW-0133">Cell shape</keyword>
<evidence type="ECO:0000256" key="9">
    <source>
        <dbReference type="ARBA" id="ARBA00022960"/>
    </source>
</evidence>
<feature type="transmembrane region" description="Helical" evidence="14">
    <location>
        <begin position="18"/>
        <end position="38"/>
    </location>
</feature>
<keyword evidence="10" id="KW-0573">Peptidoglycan synthesis</keyword>
<dbReference type="GO" id="GO:0006508">
    <property type="term" value="P:proteolysis"/>
    <property type="evidence" value="ECO:0007669"/>
    <property type="project" value="UniProtKB-KW"/>
</dbReference>
<gene>
    <name evidence="17" type="primary">mrdA</name>
    <name evidence="17" type="ORF">H9962_04420</name>
</gene>
<feature type="domain" description="Penicillin-binding protein dimerisation" evidence="16">
    <location>
        <begin position="62"/>
        <end position="229"/>
    </location>
</feature>
<dbReference type="Gene3D" id="3.90.1310.10">
    <property type="entry name" value="Penicillin-binding protein 2a (Domain 2)"/>
    <property type="match status" value="1"/>
</dbReference>
<evidence type="ECO:0000313" key="17">
    <source>
        <dbReference type="EMBL" id="HJA08420.1"/>
    </source>
</evidence>
<keyword evidence="4" id="KW-0997">Cell inner membrane</keyword>
<comment type="caution">
    <text evidence="17">The sequence shown here is derived from an EMBL/GenBank/DDBJ whole genome shotgun (WGS) entry which is preliminary data.</text>
</comment>
<dbReference type="InterPro" id="IPR012338">
    <property type="entry name" value="Beta-lactam/transpept-like"/>
</dbReference>
<evidence type="ECO:0000259" key="16">
    <source>
        <dbReference type="Pfam" id="PF03717"/>
    </source>
</evidence>
<evidence type="ECO:0000256" key="4">
    <source>
        <dbReference type="ARBA" id="ARBA00022519"/>
    </source>
</evidence>
<evidence type="ECO:0000256" key="3">
    <source>
        <dbReference type="ARBA" id="ARBA00022475"/>
    </source>
</evidence>
<dbReference type="InterPro" id="IPR017790">
    <property type="entry name" value="Penicillin-binding_protein_2"/>
</dbReference>
<dbReference type="Gene3D" id="3.40.710.10">
    <property type="entry name" value="DD-peptidase/beta-lactamase superfamily"/>
    <property type="match status" value="1"/>
</dbReference>
<dbReference type="SUPFAM" id="SSF56601">
    <property type="entry name" value="beta-lactamase/transpeptidase-like"/>
    <property type="match status" value="1"/>
</dbReference>
<evidence type="ECO:0000256" key="8">
    <source>
        <dbReference type="ARBA" id="ARBA00022801"/>
    </source>
</evidence>
<evidence type="ECO:0000256" key="6">
    <source>
        <dbReference type="ARBA" id="ARBA00022670"/>
    </source>
</evidence>
<evidence type="ECO:0000256" key="1">
    <source>
        <dbReference type="ARBA" id="ARBA00004167"/>
    </source>
</evidence>
<evidence type="ECO:0000256" key="11">
    <source>
        <dbReference type="ARBA" id="ARBA00022989"/>
    </source>
</evidence>
<keyword evidence="13" id="KW-0961">Cell wall biogenesis/degradation</keyword>
<reference evidence="17" key="2">
    <citation type="submission" date="2021-04" db="EMBL/GenBank/DDBJ databases">
        <authorList>
            <person name="Gilroy R."/>
        </authorList>
    </citation>
    <scope>NUCLEOTIDE SEQUENCE</scope>
    <source>
        <strain evidence="17">CHK186-16707</strain>
    </source>
</reference>
<evidence type="ECO:0000256" key="13">
    <source>
        <dbReference type="ARBA" id="ARBA00023316"/>
    </source>
</evidence>
<evidence type="ECO:0000256" key="7">
    <source>
        <dbReference type="ARBA" id="ARBA00022692"/>
    </source>
</evidence>
<dbReference type="GO" id="GO:0009002">
    <property type="term" value="F:serine-type D-Ala-D-Ala carboxypeptidase activity"/>
    <property type="evidence" value="ECO:0007669"/>
    <property type="project" value="UniProtKB-EC"/>
</dbReference>
<organism evidence="17 18">
    <name type="scientific">Candidatus Mailhella merdigallinarum</name>
    <dbReference type="NCBI Taxonomy" id="2838658"/>
    <lineage>
        <taxon>Bacteria</taxon>
        <taxon>Pseudomonadati</taxon>
        <taxon>Thermodesulfobacteriota</taxon>
        <taxon>Desulfovibrionia</taxon>
        <taxon>Desulfovibrionales</taxon>
        <taxon>Desulfovibrionaceae</taxon>
        <taxon>Mailhella</taxon>
    </lineage>
</organism>
<keyword evidence="8 17" id="KW-0378">Hydrolase</keyword>
<dbReference type="GO" id="GO:0008360">
    <property type="term" value="P:regulation of cell shape"/>
    <property type="evidence" value="ECO:0007669"/>
    <property type="project" value="UniProtKB-KW"/>
</dbReference>
<protein>
    <submittedName>
        <fullName evidence="17">Penicillin-binding protein 2</fullName>
        <ecNumber evidence="17">3.4.16.4</ecNumber>
    </submittedName>
</protein>